<keyword evidence="5" id="KW-1185">Reference proteome</keyword>
<evidence type="ECO:0000256" key="1">
    <source>
        <dbReference type="SAM" id="MobiDB-lite"/>
    </source>
</evidence>
<dbReference type="SMART" id="SM00198">
    <property type="entry name" value="SCP"/>
    <property type="match status" value="1"/>
</dbReference>
<name>A0AAF0Y4W5_9TREE</name>
<dbReference type="Proteomes" id="UP000827549">
    <property type="component" value="Chromosome 1"/>
</dbReference>
<accession>A0AAF0Y4W5</accession>
<evidence type="ECO:0000256" key="2">
    <source>
        <dbReference type="SAM" id="SignalP"/>
    </source>
</evidence>
<feature type="compositionally biased region" description="Polar residues" evidence="1">
    <location>
        <begin position="119"/>
        <end position="132"/>
    </location>
</feature>
<keyword evidence="2" id="KW-0732">Signal</keyword>
<sequence length="323" mass="34052">MKFSPLILLALVSAASAAPTRRDGTGKCRAKSKGVSASGSATPTGSAVPAPSALGTPIEASAAPTANAASSSAPASSAPASSESASSSTESASASASAAPTGNALIKAPSGNYNPPKVANQTVFSDPSITPSLPTPLGPDPQVSGIISPPGSVGLNPPGDIPADDPLAKTMLERINQWRSVYQAEPLFWNSTISGFAVGYAKECQGRHFMNHGEFGEVAVFGGDITNADMDYMVKRWVDAWFVEGRFWDFEKQEGMSGKDVGHWQILTDAMTNQVGCGWSGCGKIYCDISKNYTKIFSEHVPDYKEHVWPQVEIPWDEYRNAF</sequence>
<dbReference type="SUPFAM" id="SSF55797">
    <property type="entry name" value="PR-1-like"/>
    <property type="match status" value="1"/>
</dbReference>
<dbReference type="RefSeq" id="XP_062624161.1">
    <property type="nucleotide sequence ID" value="XM_062768177.1"/>
</dbReference>
<reference evidence="4" key="1">
    <citation type="submission" date="2023-10" db="EMBL/GenBank/DDBJ databases">
        <authorList>
            <person name="Noh H."/>
        </authorList>
    </citation>
    <scope>NUCLEOTIDE SEQUENCE</scope>
    <source>
        <strain evidence="4">DUCC4014</strain>
    </source>
</reference>
<feature type="chain" id="PRO_5041949886" description="SCP domain-containing protein" evidence="2">
    <location>
        <begin position="18"/>
        <end position="323"/>
    </location>
</feature>
<feature type="compositionally biased region" description="Low complexity" evidence="1">
    <location>
        <begin position="59"/>
        <end position="96"/>
    </location>
</feature>
<evidence type="ECO:0000313" key="5">
    <source>
        <dbReference type="Proteomes" id="UP000827549"/>
    </source>
</evidence>
<evidence type="ECO:0000313" key="4">
    <source>
        <dbReference type="EMBL" id="WOO78129.1"/>
    </source>
</evidence>
<feature type="region of interest" description="Disordered" evidence="1">
    <location>
        <begin position="117"/>
        <end position="138"/>
    </location>
</feature>
<feature type="domain" description="SCP" evidence="3">
    <location>
        <begin position="168"/>
        <end position="295"/>
    </location>
</feature>
<dbReference type="InterPro" id="IPR014044">
    <property type="entry name" value="CAP_dom"/>
</dbReference>
<dbReference type="Pfam" id="PF00188">
    <property type="entry name" value="CAP"/>
    <property type="match status" value="1"/>
</dbReference>
<protein>
    <recommendedName>
        <fullName evidence="3">SCP domain-containing protein</fullName>
    </recommendedName>
</protein>
<dbReference type="GeneID" id="87804937"/>
<gene>
    <name evidence="4" type="ORF">LOC62_01G001682</name>
</gene>
<evidence type="ECO:0000259" key="3">
    <source>
        <dbReference type="SMART" id="SM00198"/>
    </source>
</evidence>
<dbReference type="Gene3D" id="3.40.33.10">
    <property type="entry name" value="CAP"/>
    <property type="match status" value="1"/>
</dbReference>
<feature type="signal peptide" evidence="2">
    <location>
        <begin position="1"/>
        <end position="17"/>
    </location>
</feature>
<dbReference type="InterPro" id="IPR035940">
    <property type="entry name" value="CAP_sf"/>
</dbReference>
<feature type="region of interest" description="Disordered" evidence="1">
    <location>
        <begin position="16"/>
        <end position="96"/>
    </location>
</feature>
<proteinExistence type="predicted"/>
<feature type="compositionally biased region" description="Low complexity" evidence="1">
    <location>
        <begin position="33"/>
        <end position="48"/>
    </location>
</feature>
<organism evidence="4 5">
    <name type="scientific">Vanrija pseudolonga</name>
    <dbReference type="NCBI Taxonomy" id="143232"/>
    <lineage>
        <taxon>Eukaryota</taxon>
        <taxon>Fungi</taxon>
        <taxon>Dikarya</taxon>
        <taxon>Basidiomycota</taxon>
        <taxon>Agaricomycotina</taxon>
        <taxon>Tremellomycetes</taxon>
        <taxon>Trichosporonales</taxon>
        <taxon>Trichosporonaceae</taxon>
        <taxon>Vanrija</taxon>
    </lineage>
</organism>
<dbReference type="AlphaFoldDB" id="A0AAF0Y4W5"/>
<dbReference type="EMBL" id="CP086714">
    <property type="protein sequence ID" value="WOO78129.1"/>
    <property type="molecule type" value="Genomic_DNA"/>
</dbReference>